<dbReference type="OrthoDB" id="567787at2759"/>
<dbReference type="PANTHER" id="PTHR22455">
    <property type="entry name" value="CILIA- AND FLAGELLA-ASSOCIATED PROTEIN 91"/>
    <property type="match status" value="1"/>
</dbReference>
<dbReference type="InterPro" id="IPR026720">
    <property type="entry name" value="CFAP91"/>
</dbReference>
<keyword evidence="4" id="KW-0966">Cell projection</keyword>
<reference evidence="10 11" key="2">
    <citation type="submission" date="2013-02" db="EMBL/GenBank/DDBJ databases">
        <title>The Genome Sequence of Plasmodium falciparum FCH/4.</title>
        <authorList>
            <consortium name="The Broad Institute Genome Sequencing Platform"/>
            <consortium name="The Broad Institute Genome Sequencing Center for Infectious Disease"/>
            <person name="Neafsey D."/>
            <person name="Cheeseman I."/>
            <person name="Volkman S."/>
            <person name="Adams J."/>
            <person name="Walker B."/>
            <person name="Young S.K."/>
            <person name="Zeng Q."/>
            <person name="Gargeya S."/>
            <person name="Fitzgerald M."/>
            <person name="Haas B."/>
            <person name="Abouelleil A."/>
            <person name="Alvarado L."/>
            <person name="Arachchi H.M."/>
            <person name="Berlin A.M."/>
            <person name="Chapman S.B."/>
            <person name="Dewar J."/>
            <person name="Goldberg J."/>
            <person name="Griggs A."/>
            <person name="Gujja S."/>
            <person name="Hansen M."/>
            <person name="Howarth C."/>
            <person name="Imamovic A."/>
            <person name="Larimer J."/>
            <person name="McCowan C."/>
            <person name="Murphy C."/>
            <person name="Neiman D."/>
            <person name="Pearson M."/>
            <person name="Priest M."/>
            <person name="Roberts A."/>
            <person name="Saif S."/>
            <person name="Shea T."/>
            <person name="Sisk P."/>
            <person name="Sykes S."/>
            <person name="Wortman J."/>
            <person name="Nusbaum C."/>
            <person name="Birren B."/>
        </authorList>
    </citation>
    <scope>NUCLEOTIDE SEQUENCE [LARGE SCALE GENOMIC DNA]</scope>
    <source>
        <strain evidence="10 11">FCH/4</strain>
    </source>
</reference>
<evidence type="ECO:0000256" key="1">
    <source>
        <dbReference type="ARBA" id="ARBA00004430"/>
    </source>
</evidence>
<comment type="similarity">
    <text evidence="5">Belongs to the CFAP91 family.</text>
</comment>
<evidence type="ECO:0000256" key="4">
    <source>
        <dbReference type="ARBA" id="ARBA00023273"/>
    </source>
</evidence>
<dbReference type="InterPro" id="IPR032840">
    <property type="entry name" value="CFAP91_dom"/>
</dbReference>
<feature type="domain" description="CFAP91" evidence="9">
    <location>
        <begin position="158"/>
        <end position="297"/>
    </location>
</feature>
<comment type="subcellular location">
    <subcellularLocation>
        <location evidence="1">Cytoplasm</location>
        <location evidence="1">Cytoskeleton</location>
        <location evidence="1">Cilium axoneme</location>
    </subcellularLocation>
</comment>
<protein>
    <recommendedName>
        <fullName evidence="6">Cilia- and flagella-associated protein 91</fullName>
    </recommendedName>
</protein>
<dbReference type="AlphaFoldDB" id="A0A024VJ22"/>
<organism evidence="10 11">
    <name type="scientific">Plasmodium falciparum FCH/4</name>
    <dbReference type="NCBI Taxonomy" id="1036724"/>
    <lineage>
        <taxon>Eukaryota</taxon>
        <taxon>Sar</taxon>
        <taxon>Alveolata</taxon>
        <taxon>Apicomplexa</taxon>
        <taxon>Aconoidasida</taxon>
        <taxon>Haemosporida</taxon>
        <taxon>Plasmodiidae</taxon>
        <taxon>Plasmodium</taxon>
        <taxon>Plasmodium (Laverania)</taxon>
    </lineage>
</organism>
<evidence type="ECO:0000256" key="5">
    <source>
        <dbReference type="ARBA" id="ARBA00029468"/>
    </source>
</evidence>
<feature type="coiled-coil region" evidence="7">
    <location>
        <begin position="307"/>
        <end position="363"/>
    </location>
</feature>
<evidence type="ECO:0000256" key="2">
    <source>
        <dbReference type="ARBA" id="ARBA00022490"/>
    </source>
</evidence>
<evidence type="ECO:0000313" key="10">
    <source>
        <dbReference type="EMBL" id="ETW28502.1"/>
    </source>
</evidence>
<dbReference type="Proteomes" id="UP000030656">
    <property type="component" value="Unassembled WGS sequence"/>
</dbReference>
<evidence type="ECO:0000259" key="9">
    <source>
        <dbReference type="Pfam" id="PF14738"/>
    </source>
</evidence>
<accession>A0A024VJ22</accession>
<dbReference type="PANTHER" id="PTHR22455:SF10">
    <property type="entry name" value="CILIA- AND FLAGELLA-ASSOCIATED PROTEIN 91"/>
    <property type="match status" value="1"/>
</dbReference>
<proteinExistence type="inferred from homology"/>
<evidence type="ECO:0000256" key="6">
    <source>
        <dbReference type="ARBA" id="ARBA00029555"/>
    </source>
</evidence>
<evidence type="ECO:0000256" key="3">
    <source>
        <dbReference type="ARBA" id="ARBA00023212"/>
    </source>
</evidence>
<dbReference type="EMBL" id="KI928024">
    <property type="protein sequence ID" value="ETW28502.1"/>
    <property type="molecule type" value="Genomic_DNA"/>
</dbReference>
<dbReference type="Pfam" id="PF14738">
    <property type="entry name" value="CFAP91"/>
    <property type="match status" value="1"/>
</dbReference>
<feature type="coiled-coil region" evidence="7">
    <location>
        <begin position="523"/>
        <end position="550"/>
    </location>
</feature>
<evidence type="ECO:0000256" key="8">
    <source>
        <dbReference type="SAM" id="MobiDB-lite"/>
    </source>
</evidence>
<name>A0A024VJ22_PLAFA</name>
<feature type="coiled-coil region" evidence="7">
    <location>
        <begin position="156"/>
        <end position="228"/>
    </location>
</feature>
<keyword evidence="7" id="KW-0175">Coiled coil</keyword>
<sequence length="690" mass="82975">MSSQHRYEKTNAYRENDENIIHNENRKNINRRNDKNYYGRNEKSGEKLKNQKKKSTYDSKTKTKISDENEYTEREEQTIVLNKENKLIDEKVKIKTLKMENKLEEDGNDNNIDNMNDNNIDNMNDNNIDNMNDNNIDNMNDNYIDNMNDNYMDNMNDNYMDNMNDQEEKNRKEIKEIANLCLEQNLSVNSENILIVRKLKEKRKLEERINKNENIKNLQEKRRILEEIEYHEWADREKRIKELQEKKMNLLKKVLVDRDKKKANKIFYEVEKIVQNRDKKKDEIRENFEKEKAKDMRILFLETGNNLKTIYNEKQDLINQMNNYTSNFYLQLEREGVVPNKINENIINKIDNNLNDLKKLNEIKSTLDETSYHNNIRYTFKGEKSEERLKYENKKNKKIIDTFYRYLNKEEKKYSSDKYSTIDNRKVQKKKKTQSMKTIYPNIMIKNKEQDSFEKNVLYLQNILRGKAIKILMNDGKNSYSDLIEELKAYEKIDEYSAQEKEFFEKENFEEMKIDSYIENVQGKYISELLDNLSKELEKYEEERKIAVLVKYAERERRLKECKEKGKRQAEFLLREKEDYLFNEIMGLNNKTVDSYLEDILTKTINDVSKEEALIKTKMKAEQLNDIYNSLDNKNDENNKLIIKDLVGNFIIPYVDKKRGAEFQEMDQKKNNCASSFATQNVFSKINQAF</sequence>
<evidence type="ECO:0000313" key="11">
    <source>
        <dbReference type="Proteomes" id="UP000030656"/>
    </source>
</evidence>
<reference evidence="10 11" key="1">
    <citation type="submission" date="2013-02" db="EMBL/GenBank/DDBJ databases">
        <title>The Genome Annotation of Plasmodium falciparum FCH/4.</title>
        <authorList>
            <consortium name="The Broad Institute Genome Sequencing Platform"/>
            <consortium name="The Broad Institute Genome Sequencing Center for Infectious Disease"/>
            <person name="Neafsey D."/>
            <person name="Hoffman S."/>
            <person name="Volkman S."/>
            <person name="Rosenthal P."/>
            <person name="Walker B."/>
            <person name="Young S.K."/>
            <person name="Zeng Q."/>
            <person name="Gargeya S."/>
            <person name="Fitzgerald M."/>
            <person name="Haas B."/>
            <person name="Abouelleil A."/>
            <person name="Allen A.W."/>
            <person name="Alvarado L."/>
            <person name="Arachchi H.M."/>
            <person name="Berlin A.M."/>
            <person name="Chapman S.B."/>
            <person name="Gainer-Dewar J."/>
            <person name="Goldberg J."/>
            <person name="Griggs A."/>
            <person name="Gujja S."/>
            <person name="Hansen M."/>
            <person name="Howarth C."/>
            <person name="Imamovic A."/>
            <person name="Ireland A."/>
            <person name="Larimer J."/>
            <person name="McCowan C."/>
            <person name="Murphy C."/>
            <person name="Pearson M."/>
            <person name="Poon T.W."/>
            <person name="Priest M."/>
            <person name="Roberts A."/>
            <person name="Saif S."/>
            <person name="Shea T."/>
            <person name="Sisk P."/>
            <person name="Sykes S."/>
            <person name="Wortman J."/>
            <person name="Nusbaum C."/>
            <person name="Birren B."/>
        </authorList>
    </citation>
    <scope>NUCLEOTIDE SEQUENCE [LARGE SCALE GENOMIC DNA]</scope>
    <source>
        <strain evidence="10 11">FCH/4</strain>
    </source>
</reference>
<keyword evidence="3" id="KW-0206">Cytoskeleton</keyword>
<feature type="region of interest" description="Disordered" evidence="8">
    <location>
        <begin position="1"/>
        <end position="72"/>
    </location>
</feature>
<keyword evidence="2" id="KW-0963">Cytoplasm</keyword>
<evidence type="ECO:0000256" key="7">
    <source>
        <dbReference type="SAM" id="Coils"/>
    </source>
</evidence>
<gene>
    <name evidence="10" type="ORF">PFFCH_04134</name>
</gene>
<dbReference type="GO" id="GO:0005930">
    <property type="term" value="C:axoneme"/>
    <property type="evidence" value="ECO:0007669"/>
    <property type="project" value="UniProtKB-SubCell"/>
</dbReference>